<reference evidence="3 4" key="1">
    <citation type="submission" date="2021-06" db="EMBL/GenBank/DDBJ databases">
        <title>Faecalicatena sp. nov. isolated from porcine feces.</title>
        <authorList>
            <person name="Oh B.S."/>
            <person name="Lee J.H."/>
        </authorList>
    </citation>
    <scope>NUCLEOTIDE SEQUENCE [LARGE SCALE GENOMIC DNA]</scope>
    <source>
        <strain evidence="3 4">AGMB00832</strain>
    </source>
</reference>
<dbReference type="NCBIfam" id="TIGR00229">
    <property type="entry name" value="sensory_box"/>
    <property type="match status" value="1"/>
</dbReference>
<evidence type="ECO:0000313" key="4">
    <source>
        <dbReference type="Proteomes" id="UP000723714"/>
    </source>
</evidence>
<dbReference type="RefSeq" id="WP_216240865.1">
    <property type="nucleotide sequence ID" value="NZ_JABACJ020000006.1"/>
</dbReference>
<dbReference type="Pfam" id="PF08447">
    <property type="entry name" value="PAS_3"/>
    <property type="match status" value="1"/>
</dbReference>
<comment type="caution">
    <text evidence="3">The sequence shown here is derived from an EMBL/GenBank/DDBJ whole genome shotgun (WGS) entry which is preliminary data.</text>
</comment>
<dbReference type="InterPro" id="IPR000160">
    <property type="entry name" value="GGDEF_dom"/>
</dbReference>
<accession>A0ABS6D3D4</accession>
<dbReference type="PANTHER" id="PTHR33121">
    <property type="entry name" value="CYCLIC DI-GMP PHOSPHODIESTERASE PDEF"/>
    <property type="match status" value="1"/>
</dbReference>
<dbReference type="InterPro" id="IPR000014">
    <property type="entry name" value="PAS"/>
</dbReference>
<dbReference type="CDD" id="cd01949">
    <property type="entry name" value="GGDEF"/>
    <property type="match status" value="2"/>
</dbReference>
<dbReference type="Pfam" id="PF00990">
    <property type="entry name" value="GGDEF"/>
    <property type="match status" value="2"/>
</dbReference>
<dbReference type="InterPro" id="IPR013655">
    <property type="entry name" value="PAS_fold_3"/>
</dbReference>
<keyword evidence="4" id="KW-1185">Reference proteome</keyword>
<dbReference type="PROSITE" id="PS50887">
    <property type="entry name" value="GGDEF"/>
    <property type="match status" value="2"/>
</dbReference>
<dbReference type="PROSITE" id="PS50883">
    <property type="entry name" value="EAL"/>
    <property type="match status" value="1"/>
</dbReference>
<proteinExistence type="predicted"/>
<dbReference type="CDD" id="cd01948">
    <property type="entry name" value="EAL"/>
    <property type="match status" value="1"/>
</dbReference>
<sequence length="1019" mass="118497">MKLENKLFEAYANCSEHYMIYLCDMKTNVSRWSKYAVDYFGLPQEYITDLPSLWVPKIHPEDRHIFTQDINEVFSGKKERHSCEYRVTTATGDYVWVHCTGQMVRDEDGKQDVFAGTIAHFGTDTKYDSGTNLLSLSAFRRDLNKFADQMDFQYGLLMIGVDDFKRINDDFGFSFGNAVLKRIATVITAVKSAGMKIYRLDGDKFVVLYPRADQKDLHDFWERLNSILTRQLEVENQTIYLTFSTGALVVKEVHRDEDTVFSDLEYALETAKKNRKGKVVFFSEELYEEKKRNQKILETILRDIRNGFRGFTVYYQPQIGAEDKRLFGAEALLRYTNEELGGNIPPGVFIPLLEKANQMLSIGKWVLTQALEQMSAWEEGGIRHYISVNVSYLQFRAPEFKQYVVDELKRLHYPPEMLILELTESCSIEDISELADTLQFLEEHGVLTSLDDFGSGYASLGVLRTLPVDWVKLDYSFVSRLNESERDRSIIRHIINLCRDNEINVCIEGIETPETEKLVMSYHPQLLQGYYYARPMPAEKYYKSFLIPDRQGVEKRVCLNEIRENQRSALETERRIVECVERIIGTQDMESTIDMVLETILDYYHGERSYIFEFDWKKRTSTNTYERCAVGIRPEIQNLQDVPLEANWRWIEVFREHKNIWIADLEELKDANPSEYEILAPQGIHSLIVVPFFENNVLQGYMGVDNPDRHKNSSYFLTHLTYFISSEISKFQLTRRLEILSYMDSLTGLQNRNSYTQYVSEYHKTPRGSVGVMFLDLNGLKKINDTFGHGYGDQYIKMLADLLLERFDKKEIYRISGDEFLVICEGKSEEEFHCLAEKLQQDIQYEDSPLATCGVQWQGGDCEIGDLVTKADQDMYQQKRTYYRRREDKGHDSKASVKADKNIQMDQNMLLEVLPVGIVLYDCDSDGVHLVFTNRFFRKMVGGYSSKWEENIDMLVVIHPQDRKRLQNEVIRASITGNVLKSRFRMKGTDGEYLSVMMSAQQIDKSGVASRFYATFMQC</sequence>
<gene>
    <name evidence="3" type="ORF">HGO97_008395</name>
</gene>
<feature type="domain" description="GGDEF" evidence="2">
    <location>
        <begin position="768"/>
        <end position="899"/>
    </location>
</feature>
<dbReference type="SMART" id="SM00267">
    <property type="entry name" value="GGDEF"/>
    <property type="match status" value="2"/>
</dbReference>
<dbReference type="InterPro" id="IPR001633">
    <property type="entry name" value="EAL_dom"/>
</dbReference>
<dbReference type="NCBIfam" id="TIGR00254">
    <property type="entry name" value="GGDEF"/>
    <property type="match status" value="2"/>
</dbReference>
<evidence type="ECO:0000259" key="1">
    <source>
        <dbReference type="PROSITE" id="PS50883"/>
    </source>
</evidence>
<name>A0ABS6D3D4_9FIRM</name>
<dbReference type="Proteomes" id="UP000723714">
    <property type="component" value="Unassembled WGS sequence"/>
</dbReference>
<evidence type="ECO:0000313" key="3">
    <source>
        <dbReference type="EMBL" id="MBU3875830.1"/>
    </source>
</evidence>
<evidence type="ECO:0000259" key="2">
    <source>
        <dbReference type="PROSITE" id="PS50887"/>
    </source>
</evidence>
<dbReference type="PANTHER" id="PTHR33121:SF70">
    <property type="entry name" value="SIGNALING PROTEIN YKOW"/>
    <property type="match status" value="1"/>
</dbReference>
<feature type="domain" description="EAL" evidence="1">
    <location>
        <begin position="293"/>
        <end position="549"/>
    </location>
</feature>
<dbReference type="InterPro" id="IPR050706">
    <property type="entry name" value="Cyclic-di-GMP_PDE-like"/>
</dbReference>
<dbReference type="Pfam" id="PF00563">
    <property type="entry name" value="EAL"/>
    <property type="match status" value="1"/>
</dbReference>
<feature type="domain" description="GGDEF" evidence="2">
    <location>
        <begin position="152"/>
        <end position="284"/>
    </location>
</feature>
<dbReference type="SMART" id="SM00052">
    <property type="entry name" value="EAL"/>
    <property type="match status" value="1"/>
</dbReference>
<dbReference type="CDD" id="cd00130">
    <property type="entry name" value="PAS"/>
    <property type="match status" value="1"/>
</dbReference>
<organism evidence="3 4">
    <name type="scientific">Faecalicatena faecalis</name>
    <dbReference type="NCBI Taxonomy" id="2726362"/>
    <lineage>
        <taxon>Bacteria</taxon>
        <taxon>Bacillati</taxon>
        <taxon>Bacillota</taxon>
        <taxon>Clostridia</taxon>
        <taxon>Lachnospirales</taxon>
        <taxon>Lachnospiraceae</taxon>
        <taxon>Faecalicatena</taxon>
    </lineage>
</organism>
<protein>
    <submittedName>
        <fullName evidence="3">EAL domain-containing protein</fullName>
    </submittedName>
</protein>
<dbReference type="EMBL" id="JABACJ020000006">
    <property type="protein sequence ID" value="MBU3875830.1"/>
    <property type="molecule type" value="Genomic_DNA"/>
</dbReference>